<reference evidence="7 8" key="1">
    <citation type="submission" date="2010-02" db="EMBL/GenBank/DDBJ databases">
        <authorList>
            <person name="Weinstock G."/>
            <person name="Sodergren E."/>
            <person name="Clifton S."/>
            <person name="Fulton L."/>
            <person name="Fulton B."/>
            <person name="Courtney L."/>
            <person name="Fronick C."/>
            <person name="Harrison M."/>
            <person name="Strong C."/>
            <person name="Farmer C."/>
            <person name="Delahaunty K."/>
            <person name="Markovic C."/>
            <person name="Hall O."/>
            <person name="Minx P."/>
            <person name="Tomlinson C."/>
            <person name="Mitreva M."/>
            <person name="Nelson J."/>
            <person name="Hou S."/>
            <person name="Wollam A."/>
            <person name="Pepin K.H."/>
            <person name="Johnson M."/>
            <person name="Bhonagiri V."/>
            <person name="Zhang X."/>
            <person name="Suruliraj S."/>
            <person name="Warren W."/>
            <person name="Chinwalla A."/>
            <person name="Mardis E.R."/>
            <person name="Wilson R.K."/>
        </authorList>
    </citation>
    <scope>NUCLEOTIDE SEQUENCE [LARGE SCALE GENOMIC DNA]</scope>
    <source>
        <strain evidence="7 8">DSM 20213</strain>
    </source>
</reference>
<evidence type="ECO:0000313" key="7">
    <source>
        <dbReference type="EMBL" id="EFE89336.1"/>
    </source>
</evidence>
<gene>
    <name evidence="7" type="primary">xfp</name>
    <name evidence="7" type="ORF">BIFBRE_03753</name>
</gene>
<proteinExistence type="inferred from homology"/>
<dbReference type="Pfam" id="PF09364">
    <property type="entry name" value="XFP_N"/>
    <property type="match status" value="1"/>
</dbReference>
<keyword evidence="3" id="KW-0786">Thiamine pyrophosphate</keyword>
<dbReference type="PROSITE" id="PS60002">
    <property type="entry name" value="PHOSPHOKETOLASE_1"/>
    <property type="match status" value="1"/>
</dbReference>
<dbReference type="InterPro" id="IPR019790">
    <property type="entry name" value="Xul5P/Fru6P_PKetolase_CS"/>
</dbReference>
<comment type="caution">
    <text evidence="7">The sequence shown here is derived from an EMBL/GenBank/DDBJ whole genome shotgun (WGS) entry which is preliminary data.</text>
</comment>
<dbReference type="EMBL" id="ACCG02000009">
    <property type="protein sequence ID" value="EFE89336.1"/>
    <property type="molecule type" value="Genomic_DNA"/>
</dbReference>
<evidence type="ECO:0000313" key="8">
    <source>
        <dbReference type="Proteomes" id="UP000003191"/>
    </source>
</evidence>
<dbReference type="InterPro" id="IPR005593">
    <property type="entry name" value="Xul5P/Fru6P_PKetolase"/>
</dbReference>
<evidence type="ECO:0000259" key="5">
    <source>
        <dbReference type="Pfam" id="PF09363"/>
    </source>
</evidence>
<dbReference type="GO" id="GO:0016832">
    <property type="term" value="F:aldehyde-lyase activity"/>
    <property type="evidence" value="ECO:0007669"/>
    <property type="project" value="InterPro"/>
</dbReference>
<feature type="domain" description="Xylulose 5-phosphate/Fructose 6-phosphate phosphoketolase C-terminal" evidence="5">
    <location>
        <begin position="641"/>
        <end position="838"/>
    </location>
</feature>
<dbReference type="PATRIC" id="fig|518634.7.peg.818"/>
<sequence length="861" mass="96508">MTIDWERESLAPQGTKARDLTEIINRTITCRSTGVHMTSPVIGTPWKKLNAPVSEESLEGVDKYWRVANYLSIGQIYLRSNPLMKAPFTREDVKHRLVGHWGTTPGLNFLIGHINRFIADHGQNTVIIMGPGHGGPAGTSQSYLDGTYTETFPKITKDEAGLQKFFRQFSYPGGIPSHFAPETPGSIHEGGELGYALSHAYGAIMDNPSLFVPAIVGDGEAETGPLATGWQSNKLVNPRTDGIVLPILHLNGYKIANPTILSRISDEELHEFFHGMGYEPYEFVAGFDDEDHMSIHRRFAELWETIWDEICDIKAAAQTDNVHRPFYPMLIFRTPKGWTCPKYIDGKKTEGSWRAHQVPLASARDTEAHFEVLKNWLESYKPEELFDANGAVKDDVLAFMPKGELRIGANPNANGGVIRDDLKLPNLEDYEVKEVAEYGHGWGQLEATRTLGAYTRDIIRNNPRDFRIFGPDETASNRLQASYEVTNKQWDAGYISDEVDEHMHVSGQVVEQLSEHQMEGFLEAYLLTGRHGIWSSYESFVHVIDSMLNQHAKWLEATVREIPWRKPIASMNLLVSSHVWRQDHNGFSHQDPGVTSVLLNKCFHNDHVIGIYFATDANMLLAIAEKCYKSTNKINAIIAGKQPAATWLTLDEARAELAKGAAAWDWASTAKNNDEAEVVLAAAGDVPTQEIMAASDKLKELGVKFKVVNVADLLSLQSAKENDEALSDEEFADIFTADKPVLFAYHSYAHDVRGLIYDRPNHDNFNVHGYEEEGSTTTPYDMVRVNRIDRYELTAETLRMIDADKYADKIDELEKFRDEAFQFAVDKGYDHPDYTDWVYSGVNTDKKGAVTATAATAGDNE</sequence>
<organism evidence="7 8">
    <name type="scientific">Bifidobacterium breve DSM 20213 = JCM 1192</name>
    <dbReference type="NCBI Taxonomy" id="518634"/>
    <lineage>
        <taxon>Bacteria</taxon>
        <taxon>Bacillati</taxon>
        <taxon>Actinomycetota</taxon>
        <taxon>Actinomycetes</taxon>
        <taxon>Bifidobacteriales</taxon>
        <taxon>Bifidobacteriaceae</taxon>
        <taxon>Bifidobacterium</taxon>
    </lineage>
</organism>
<dbReference type="AlphaFoldDB" id="D4BNU9"/>
<dbReference type="GO" id="GO:0000287">
    <property type="term" value="F:magnesium ion binding"/>
    <property type="evidence" value="ECO:0007669"/>
    <property type="project" value="UniProtKB-ARBA"/>
</dbReference>
<dbReference type="SUPFAM" id="SSF52518">
    <property type="entry name" value="Thiamin diphosphate-binding fold (THDP-binding)"/>
    <property type="match status" value="2"/>
</dbReference>
<dbReference type="Gene3D" id="3.40.50.920">
    <property type="match status" value="1"/>
</dbReference>
<name>D4BNU9_BIFBR</name>
<keyword evidence="8" id="KW-1185">Reference proteome</keyword>
<feature type="domain" description="Xylulose 5-phosphate/Fructose 6-phosphate phosphoketolase N-terminal" evidence="6">
    <location>
        <begin position="53"/>
        <end position="417"/>
    </location>
</feature>
<dbReference type="PIRSF" id="PIRSF017245">
    <property type="entry name" value="Phosphoketolase"/>
    <property type="match status" value="1"/>
</dbReference>
<keyword evidence="4" id="KW-0456">Lyase</keyword>
<comment type="cofactor">
    <cofactor evidence="1">
        <name>thiamine diphosphate</name>
        <dbReference type="ChEBI" id="CHEBI:58937"/>
    </cofactor>
</comment>
<dbReference type="Proteomes" id="UP000003191">
    <property type="component" value="Unassembled WGS sequence"/>
</dbReference>
<accession>D4BNU9</accession>
<dbReference type="STRING" id="1685.RY69_1206"/>
<dbReference type="NCBIfam" id="NF003620">
    <property type="entry name" value="PRK05261.1-5"/>
    <property type="match status" value="1"/>
</dbReference>
<dbReference type="InterPro" id="IPR018970">
    <property type="entry name" value="Xul5P/Fru6P_PKetolase_N"/>
</dbReference>
<evidence type="ECO:0000256" key="2">
    <source>
        <dbReference type="ARBA" id="ARBA00005623"/>
    </source>
</evidence>
<comment type="similarity">
    <text evidence="2">Belongs to the XFP family.</text>
</comment>
<evidence type="ECO:0000259" key="6">
    <source>
        <dbReference type="Pfam" id="PF09364"/>
    </source>
</evidence>
<evidence type="ECO:0000256" key="1">
    <source>
        <dbReference type="ARBA" id="ARBA00001964"/>
    </source>
</evidence>
<dbReference type="Pfam" id="PF03894">
    <property type="entry name" value="XFP"/>
    <property type="match status" value="1"/>
</dbReference>
<dbReference type="PROSITE" id="PS60003">
    <property type="entry name" value="PHOSPHOKETOLASE_2"/>
    <property type="match status" value="1"/>
</dbReference>
<dbReference type="NCBIfam" id="NF003619">
    <property type="entry name" value="PRK05261.1-4"/>
    <property type="match status" value="1"/>
</dbReference>
<dbReference type="InterPro" id="IPR009014">
    <property type="entry name" value="Transketo_C/PFOR_II"/>
</dbReference>
<dbReference type="InterPro" id="IPR029061">
    <property type="entry name" value="THDP-binding"/>
</dbReference>
<evidence type="ECO:0000256" key="4">
    <source>
        <dbReference type="ARBA" id="ARBA00023239"/>
    </source>
</evidence>
<dbReference type="PANTHER" id="PTHR31273">
    <property type="entry name" value="PHOSPHOKETOLASE-RELATED"/>
    <property type="match status" value="1"/>
</dbReference>
<dbReference type="Pfam" id="PF09363">
    <property type="entry name" value="XFP_C"/>
    <property type="match status" value="1"/>
</dbReference>
<dbReference type="Gene3D" id="3.40.50.970">
    <property type="match status" value="2"/>
</dbReference>
<dbReference type="PANTHER" id="PTHR31273:SF0">
    <property type="entry name" value="PHOSPHOKETOLASE-RELATED"/>
    <property type="match status" value="1"/>
</dbReference>
<dbReference type="InterPro" id="IPR018969">
    <property type="entry name" value="Xul5P/Fru6P_PKetolase_C"/>
</dbReference>
<dbReference type="HOGENOM" id="CLU_013954_2_0_11"/>
<protein>
    <submittedName>
        <fullName evidence="7">D-xylulose 5-phosphate/D-fructose 6-phosphate phosphoketolase</fullName>
    </submittedName>
</protein>
<dbReference type="InterPro" id="IPR019789">
    <property type="entry name" value="Xul5P/Fru6P_PKetolase_ThDP_BS"/>
</dbReference>
<dbReference type="GO" id="GO:0005975">
    <property type="term" value="P:carbohydrate metabolic process"/>
    <property type="evidence" value="ECO:0007669"/>
    <property type="project" value="InterPro"/>
</dbReference>
<evidence type="ECO:0000256" key="3">
    <source>
        <dbReference type="ARBA" id="ARBA00023052"/>
    </source>
</evidence>